<name>A0A9X1ZQK9_9GAMM</name>
<comment type="caution">
    <text evidence="6">The sequence shown here is derived from an EMBL/GenBank/DDBJ whole genome shotgun (WGS) entry which is preliminary data.</text>
</comment>
<dbReference type="SMART" id="SM00304">
    <property type="entry name" value="HAMP"/>
    <property type="match status" value="1"/>
</dbReference>
<dbReference type="InterPro" id="IPR029787">
    <property type="entry name" value="Nucleotide_cyclase"/>
</dbReference>
<evidence type="ECO:0000259" key="4">
    <source>
        <dbReference type="PROSITE" id="PS50885"/>
    </source>
</evidence>
<evidence type="ECO:0000313" key="7">
    <source>
        <dbReference type="Proteomes" id="UP001139333"/>
    </source>
</evidence>
<feature type="domain" description="HAMP" evidence="4">
    <location>
        <begin position="188"/>
        <end position="240"/>
    </location>
</feature>
<keyword evidence="3" id="KW-1133">Transmembrane helix</keyword>
<accession>A0A9X1ZQK9</accession>
<dbReference type="InterPro" id="IPR000160">
    <property type="entry name" value="GGDEF_dom"/>
</dbReference>
<gene>
    <name evidence="6" type="ORF">L2672_13800</name>
</gene>
<dbReference type="CDD" id="cd06225">
    <property type="entry name" value="HAMP"/>
    <property type="match status" value="1"/>
</dbReference>
<dbReference type="PANTHER" id="PTHR46663">
    <property type="entry name" value="DIGUANYLATE CYCLASE DGCT-RELATED"/>
    <property type="match status" value="1"/>
</dbReference>
<dbReference type="NCBIfam" id="TIGR00254">
    <property type="entry name" value="GGDEF"/>
    <property type="match status" value="1"/>
</dbReference>
<keyword evidence="7" id="KW-1185">Reference proteome</keyword>
<dbReference type="SUPFAM" id="SSF158472">
    <property type="entry name" value="HAMP domain-like"/>
    <property type="match status" value="1"/>
</dbReference>
<evidence type="ECO:0000313" key="6">
    <source>
        <dbReference type="EMBL" id="MCL1143752.1"/>
    </source>
</evidence>
<keyword evidence="6" id="KW-0808">Transferase</keyword>
<dbReference type="EMBL" id="JAKIKP010000011">
    <property type="protein sequence ID" value="MCL1143752.1"/>
    <property type="molecule type" value="Genomic_DNA"/>
</dbReference>
<sequence length="432" mass="49807">MTLSTRLKLTAFLSALLTITVGEALYRSHTYQQKIYQQLTHSMKIQLAIDTLRSHLWLYEEYSDNLSLEELNDRQARLAQQLTQNIDWDIEQKEILDNLTRLNTNIRMLFNTQIIPLKVPQDIQLSSQRLLKSKYSMNLETMTEYMLRLQQVTITKAKKTQQSLLISISIVVLILSIVVTLWSSITLLRFKQGMTSLNKGMKQLAKGDLESRIQYPQQDEFADMVNNFNMMKTSLQNITIRKDQLKLEVEKQTQKLTEQQVQLTYLAEHDELTSIYNRRAFIKQIEIAITRASRRNEHAALLFIDLNKFKIINDTLGHHTGDEVIKTVAQRLKSTLRSSDIVGRFGGDEFVIWLDYIEQTDDIIAKINEIIDTIKQPINIDNEKVNVGSSIGVSLFPADGKISSSLITAADTAMYIAKNDPKTEYYFFNQLS</sequence>
<dbReference type="PROSITE" id="PS50885">
    <property type="entry name" value="HAMP"/>
    <property type="match status" value="1"/>
</dbReference>
<keyword evidence="2" id="KW-0175">Coiled coil</keyword>
<dbReference type="Gene3D" id="3.30.70.270">
    <property type="match status" value="1"/>
</dbReference>
<dbReference type="PROSITE" id="PS50887">
    <property type="entry name" value="GGDEF"/>
    <property type="match status" value="1"/>
</dbReference>
<dbReference type="PANTHER" id="PTHR46663:SF2">
    <property type="entry name" value="GGDEF DOMAIN-CONTAINING PROTEIN"/>
    <property type="match status" value="1"/>
</dbReference>
<dbReference type="FunFam" id="3.30.70.270:FF:000001">
    <property type="entry name" value="Diguanylate cyclase domain protein"/>
    <property type="match status" value="1"/>
</dbReference>
<evidence type="ECO:0000256" key="2">
    <source>
        <dbReference type="SAM" id="Coils"/>
    </source>
</evidence>
<protein>
    <submittedName>
        <fullName evidence="6">Diguanylate cyclase</fullName>
        <ecNumber evidence="6">2.7.7.65</ecNumber>
    </submittedName>
</protein>
<keyword evidence="3" id="KW-0812">Transmembrane</keyword>
<evidence type="ECO:0000259" key="5">
    <source>
        <dbReference type="PROSITE" id="PS50887"/>
    </source>
</evidence>
<dbReference type="Gene3D" id="6.10.340.10">
    <property type="match status" value="1"/>
</dbReference>
<dbReference type="EC" id="2.7.7.65" evidence="6"/>
<dbReference type="Pfam" id="PF00672">
    <property type="entry name" value="HAMP"/>
    <property type="match status" value="1"/>
</dbReference>
<keyword evidence="3" id="KW-0472">Membrane</keyword>
<dbReference type="SUPFAM" id="SSF55073">
    <property type="entry name" value="Nucleotide cyclase"/>
    <property type="match status" value="1"/>
</dbReference>
<dbReference type="InterPro" id="IPR003660">
    <property type="entry name" value="HAMP_dom"/>
</dbReference>
<evidence type="ECO:0000256" key="3">
    <source>
        <dbReference type="SAM" id="Phobius"/>
    </source>
</evidence>
<dbReference type="InterPro" id="IPR043128">
    <property type="entry name" value="Rev_trsase/Diguanyl_cyclase"/>
</dbReference>
<proteinExistence type="predicted"/>
<feature type="domain" description="GGDEF" evidence="5">
    <location>
        <begin position="297"/>
        <end position="430"/>
    </location>
</feature>
<evidence type="ECO:0000256" key="1">
    <source>
        <dbReference type="ARBA" id="ARBA00001946"/>
    </source>
</evidence>
<dbReference type="GO" id="GO:0007165">
    <property type="term" value="P:signal transduction"/>
    <property type="evidence" value="ECO:0007669"/>
    <property type="project" value="InterPro"/>
</dbReference>
<feature type="coiled-coil region" evidence="2">
    <location>
        <begin position="235"/>
        <end position="262"/>
    </location>
</feature>
<dbReference type="CDD" id="cd01949">
    <property type="entry name" value="GGDEF"/>
    <property type="match status" value="1"/>
</dbReference>
<dbReference type="InterPro" id="IPR052163">
    <property type="entry name" value="DGC-Regulatory_Protein"/>
</dbReference>
<dbReference type="RefSeq" id="WP_248996421.1">
    <property type="nucleotide sequence ID" value="NZ_JAKIKP010000011.1"/>
</dbReference>
<reference evidence="6" key="1">
    <citation type="submission" date="2022-01" db="EMBL/GenBank/DDBJ databases">
        <title>Whole genome-based taxonomy of the Shewanellaceae.</title>
        <authorList>
            <person name="Martin-Rodriguez A.J."/>
        </authorList>
    </citation>
    <scope>NUCLEOTIDE SEQUENCE</scope>
    <source>
        <strain evidence="6">DSM 16422</strain>
    </source>
</reference>
<dbReference type="AlphaFoldDB" id="A0A9X1ZQK9"/>
<comment type="cofactor">
    <cofactor evidence="1">
        <name>Mg(2+)</name>
        <dbReference type="ChEBI" id="CHEBI:18420"/>
    </cofactor>
</comment>
<dbReference type="Pfam" id="PF00990">
    <property type="entry name" value="GGDEF"/>
    <property type="match status" value="1"/>
</dbReference>
<keyword evidence="6" id="KW-0548">Nucleotidyltransferase</keyword>
<organism evidence="6 7">
    <name type="scientific">Shewanella gaetbuli</name>
    <dbReference type="NCBI Taxonomy" id="220752"/>
    <lineage>
        <taxon>Bacteria</taxon>
        <taxon>Pseudomonadati</taxon>
        <taxon>Pseudomonadota</taxon>
        <taxon>Gammaproteobacteria</taxon>
        <taxon>Alteromonadales</taxon>
        <taxon>Shewanellaceae</taxon>
        <taxon>Shewanella</taxon>
    </lineage>
</organism>
<feature type="transmembrane region" description="Helical" evidence="3">
    <location>
        <begin position="164"/>
        <end position="188"/>
    </location>
</feature>
<dbReference type="SMART" id="SM00267">
    <property type="entry name" value="GGDEF"/>
    <property type="match status" value="1"/>
</dbReference>
<dbReference type="GO" id="GO:0016020">
    <property type="term" value="C:membrane"/>
    <property type="evidence" value="ECO:0007669"/>
    <property type="project" value="InterPro"/>
</dbReference>
<dbReference type="GO" id="GO:0052621">
    <property type="term" value="F:diguanylate cyclase activity"/>
    <property type="evidence" value="ECO:0007669"/>
    <property type="project" value="UniProtKB-EC"/>
</dbReference>
<dbReference type="Proteomes" id="UP001139333">
    <property type="component" value="Unassembled WGS sequence"/>
</dbReference>